<dbReference type="RefSeq" id="XP_024349426.1">
    <property type="nucleotide sequence ID" value="XM_024496114.1"/>
</dbReference>
<reference evidence="1 2" key="1">
    <citation type="journal article" date="2013" name="Nat. Genet.">
        <title>The genome of the hydatid tapeworm Echinococcus granulosus.</title>
        <authorList>
            <person name="Zheng H."/>
            <person name="Zhang W."/>
            <person name="Zhang L."/>
            <person name="Zhang Z."/>
            <person name="Li J."/>
            <person name="Lu G."/>
            <person name="Zhu Y."/>
            <person name="Wang Y."/>
            <person name="Huang Y."/>
            <person name="Liu J."/>
            <person name="Kang H."/>
            <person name="Chen J."/>
            <person name="Wang L."/>
            <person name="Chen A."/>
            <person name="Yu S."/>
            <person name="Gao Z."/>
            <person name="Jin L."/>
            <person name="Gu W."/>
            <person name="Wang Z."/>
            <person name="Zhao L."/>
            <person name="Shi B."/>
            <person name="Wen H."/>
            <person name="Lin R."/>
            <person name="Jones M.K."/>
            <person name="Brejova B."/>
            <person name="Vinar T."/>
            <person name="Zhao G."/>
            <person name="McManus D.P."/>
            <person name="Chen Z."/>
            <person name="Zhou Y."/>
            <person name="Wang S."/>
        </authorList>
    </citation>
    <scope>NUCLEOTIDE SEQUENCE [LARGE SCALE GENOMIC DNA]</scope>
</reference>
<dbReference type="Proteomes" id="UP000019149">
    <property type="component" value="Unassembled WGS sequence"/>
</dbReference>
<dbReference type="EMBL" id="APAU02000065">
    <property type="protein sequence ID" value="EUB58230.1"/>
    <property type="molecule type" value="Genomic_DNA"/>
</dbReference>
<dbReference type="GeneID" id="36342580"/>
<evidence type="ECO:0000313" key="2">
    <source>
        <dbReference type="Proteomes" id="UP000019149"/>
    </source>
</evidence>
<comment type="caution">
    <text evidence="1">The sequence shown here is derived from an EMBL/GenBank/DDBJ whole genome shotgun (WGS) entry which is preliminary data.</text>
</comment>
<organism evidence="1 2">
    <name type="scientific">Echinococcus granulosus</name>
    <name type="common">Hydatid tapeworm</name>
    <dbReference type="NCBI Taxonomy" id="6210"/>
    <lineage>
        <taxon>Eukaryota</taxon>
        <taxon>Metazoa</taxon>
        <taxon>Spiralia</taxon>
        <taxon>Lophotrochozoa</taxon>
        <taxon>Platyhelminthes</taxon>
        <taxon>Cestoda</taxon>
        <taxon>Eucestoda</taxon>
        <taxon>Cyclophyllidea</taxon>
        <taxon>Taeniidae</taxon>
        <taxon>Echinococcus</taxon>
        <taxon>Echinococcus granulosus group</taxon>
    </lineage>
</organism>
<keyword evidence="2" id="KW-1185">Reference proteome</keyword>
<proteinExistence type="predicted"/>
<dbReference type="CTD" id="36342580"/>
<dbReference type="AlphaFoldDB" id="W6UAX0"/>
<gene>
    <name evidence="1" type="ORF">EGR_06865</name>
</gene>
<sequence>MTLKIIYQHCSQCQSLASTLATVSWVTVAEVLLRLGLLEEVLKATCIWGKLKKQRRILKVVRISKIMAAERESDYTKSPVCQYLTTGDEERSYSSFIGGGFSDQALAKPGASIATICTSVLAAPPKGEDCNRPGLQHPSARPPSTIILTCLNGQDETNESKQKKEVVDLLGGKRGEELTVTPHNFLAEVTVSTLVNLPTSQKKTWHLIGSEKQTPESSRRR</sequence>
<protein>
    <submittedName>
        <fullName evidence="1">Uncharacterized protein</fullName>
    </submittedName>
</protein>
<name>W6UAX0_ECHGR</name>
<accession>W6UAX0</accession>
<dbReference type="KEGG" id="egl:EGR_06865"/>
<evidence type="ECO:0000313" key="1">
    <source>
        <dbReference type="EMBL" id="EUB58230.1"/>
    </source>
</evidence>